<evidence type="ECO:0000313" key="2">
    <source>
        <dbReference type="EMBL" id="MEB3509617.1"/>
    </source>
</evidence>
<accession>A0ABU6AQI1</accession>
<dbReference type="PROSITE" id="PS51257">
    <property type="entry name" value="PROKAR_LIPOPROTEIN"/>
    <property type="match status" value="1"/>
</dbReference>
<comment type="caution">
    <text evidence="2">The sequence shown here is derived from an EMBL/GenBank/DDBJ whole genome shotgun (WGS) entry which is preliminary data.</text>
</comment>
<keyword evidence="1" id="KW-0812">Transmembrane</keyword>
<evidence type="ECO:0000256" key="1">
    <source>
        <dbReference type="SAM" id="Phobius"/>
    </source>
</evidence>
<keyword evidence="3" id="KW-1185">Reference proteome</keyword>
<sequence length="137" mass="15097">MTEQPARSAHRFRRRATPQAVGLVLAACGAATRPFSWQATAMVAIAALAGVALTSRRRIQRPPRTAPLRRGVAVWSALLVAASGWEAYTLLRQPALNQPSQEHPTLSTLLDPALEHWPLRFAGWAVWLTAGWWLVSR</sequence>
<gene>
    <name evidence="2" type="ORF">U3653_06265</name>
</gene>
<reference evidence="2 3" key="1">
    <citation type="submission" date="2023-12" db="EMBL/GenBank/DDBJ databases">
        <title>novel species in genus Nocarida.</title>
        <authorList>
            <person name="Li Z."/>
        </authorList>
    </citation>
    <scope>NUCLEOTIDE SEQUENCE [LARGE SCALE GENOMIC DNA]</scope>
    <source>
        <strain evidence="2 3">CDC186</strain>
    </source>
</reference>
<name>A0ABU6AQI1_9NOCA</name>
<keyword evidence="1" id="KW-1133">Transmembrane helix</keyword>
<feature type="transmembrane region" description="Helical" evidence="1">
    <location>
        <begin position="71"/>
        <end position="91"/>
    </location>
</feature>
<dbReference type="RefSeq" id="WP_195077638.1">
    <property type="nucleotide sequence ID" value="NZ_JAYESH010000001.1"/>
</dbReference>
<dbReference type="EMBL" id="JAYKYQ010000002">
    <property type="protein sequence ID" value="MEB3509617.1"/>
    <property type="molecule type" value="Genomic_DNA"/>
</dbReference>
<dbReference type="Proteomes" id="UP001348098">
    <property type="component" value="Unassembled WGS sequence"/>
</dbReference>
<feature type="transmembrane region" description="Helical" evidence="1">
    <location>
        <begin position="117"/>
        <end position="135"/>
    </location>
</feature>
<protein>
    <submittedName>
        <fullName evidence="2">Uncharacterized protein</fullName>
    </submittedName>
</protein>
<feature type="transmembrane region" description="Helical" evidence="1">
    <location>
        <begin position="40"/>
        <end position="59"/>
    </location>
</feature>
<keyword evidence="1" id="KW-0472">Membrane</keyword>
<organism evidence="2 3">
    <name type="scientific">Nocardia implantans</name>
    <dbReference type="NCBI Taxonomy" id="3108168"/>
    <lineage>
        <taxon>Bacteria</taxon>
        <taxon>Bacillati</taxon>
        <taxon>Actinomycetota</taxon>
        <taxon>Actinomycetes</taxon>
        <taxon>Mycobacteriales</taxon>
        <taxon>Nocardiaceae</taxon>
        <taxon>Nocardia</taxon>
    </lineage>
</organism>
<evidence type="ECO:0000313" key="3">
    <source>
        <dbReference type="Proteomes" id="UP001348098"/>
    </source>
</evidence>
<proteinExistence type="predicted"/>